<evidence type="ECO:0000256" key="2">
    <source>
        <dbReference type="ARBA" id="ARBA00023445"/>
    </source>
</evidence>
<evidence type="ECO:0000313" key="5">
    <source>
        <dbReference type="Proteomes" id="UP000703269"/>
    </source>
</evidence>
<comment type="caution">
    <text evidence="4">The sequence shown here is derived from an EMBL/GenBank/DDBJ whole genome shotgun (WGS) entry which is preliminary data.</text>
</comment>
<evidence type="ECO:0000313" key="4">
    <source>
        <dbReference type="EMBL" id="GJE96227.1"/>
    </source>
</evidence>
<sequence>MSKIEYVLVTGATGYIGAHIVDELLRRGLRVRGTARSKDKADEMLRARPQFADRLDFAFVKDLTEPGGFGDAVKGVDAIMHTASPVDLDESMDREKEIILPAIRGTEAVLEAAKREPRVKRLVYTSSYAAVITASLLADPPAGLTFTAADWNPITYDEGLSGPPILAYRVGKRDAEARAWRAVREENTHFDLVVLCPPLVFGPVAHPVARTNALNSSVRGLWAVACGADPYPRVPTSVWVDVRDAAYAHVEALLRPEVGNTRFLLASPEPFSYQRAADVMREEFDWAKETVAKGTPGVPAPEWPKGDGKTVSEKLGFTYHTFRESVVDSIRQFKQIEEREKAV</sequence>
<dbReference type="EMBL" id="BPQB01000057">
    <property type="protein sequence ID" value="GJE96227.1"/>
    <property type="molecule type" value="Genomic_DNA"/>
</dbReference>
<name>A0A9P3GJB7_9APHY</name>
<dbReference type="SUPFAM" id="SSF51735">
    <property type="entry name" value="NAD(P)-binding Rossmann-fold domains"/>
    <property type="match status" value="1"/>
</dbReference>
<dbReference type="GO" id="GO:0016616">
    <property type="term" value="F:oxidoreductase activity, acting on the CH-OH group of donors, NAD or NADP as acceptor"/>
    <property type="evidence" value="ECO:0007669"/>
    <property type="project" value="TreeGrafter"/>
</dbReference>
<evidence type="ECO:0000259" key="3">
    <source>
        <dbReference type="Pfam" id="PF01370"/>
    </source>
</evidence>
<comment type="similarity">
    <text evidence="2">Belongs to the NAD(P)-dependent epimerase/dehydratase family. Dihydroflavonol-4-reductase subfamily.</text>
</comment>
<dbReference type="InterPro" id="IPR036291">
    <property type="entry name" value="NAD(P)-bd_dom_sf"/>
</dbReference>
<evidence type="ECO:0000256" key="1">
    <source>
        <dbReference type="ARBA" id="ARBA00023002"/>
    </source>
</evidence>
<dbReference type="PANTHER" id="PTHR10366">
    <property type="entry name" value="NAD DEPENDENT EPIMERASE/DEHYDRATASE"/>
    <property type="match status" value="1"/>
</dbReference>
<feature type="domain" description="NAD-dependent epimerase/dehydratase" evidence="3">
    <location>
        <begin position="7"/>
        <end position="259"/>
    </location>
</feature>
<dbReference type="Proteomes" id="UP000703269">
    <property type="component" value="Unassembled WGS sequence"/>
</dbReference>
<dbReference type="PANTHER" id="PTHR10366:SF579">
    <property type="entry name" value="3-BETA HYDROXYSTEROID DEHYDROGENASE_ISOMERASE FAMILY PROTEIN (AFU_ORTHOLOGUE AFUA_3G02250)"/>
    <property type="match status" value="1"/>
</dbReference>
<dbReference type="InterPro" id="IPR050425">
    <property type="entry name" value="NAD(P)_dehydrat-like"/>
</dbReference>
<reference evidence="4 5" key="1">
    <citation type="submission" date="2021-08" db="EMBL/GenBank/DDBJ databases">
        <title>Draft Genome Sequence of Phanerochaete sordida strain YK-624.</title>
        <authorList>
            <person name="Mori T."/>
            <person name="Dohra H."/>
            <person name="Suzuki T."/>
            <person name="Kawagishi H."/>
            <person name="Hirai H."/>
        </authorList>
    </citation>
    <scope>NUCLEOTIDE SEQUENCE [LARGE SCALE GENOMIC DNA]</scope>
    <source>
        <strain evidence="4 5">YK-624</strain>
    </source>
</reference>
<dbReference type="InterPro" id="IPR001509">
    <property type="entry name" value="Epimerase_deHydtase"/>
</dbReference>
<dbReference type="Pfam" id="PF01370">
    <property type="entry name" value="Epimerase"/>
    <property type="match status" value="1"/>
</dbReference>
<accession>A0A9P3GJB7</accession>
<dbReference type="AlphaFoldDB" id="A0A9P3GJB7"/>
<dbReference type="OrthoDB" id="2735536at2759"/>
<proteinExistence type="inferred from homology"/>
<keyword evidence="5" id="KW-1185">Reference proteome</keyword>
<dbReference type="Gene3D" id="3.40.50.720">
    <property type="entry name" value="NAD(P)-binding Rossmann-like Domain"/>
    <property type="match status" value="1"/>
</dbReference>
<keyword evidence="1" id="KW-0560">Oxidoreductase</keyword>
<gene>
    <name evidence="4" type="ORF">PsYK624_124210</name>
</gene>
<protein>
    <submittedName>
        <fullName evidence="4">NAD(P)-binding protein</fullName>
    </submittedName>
</protein>
<organism evidence="4 5">
    <name type="scientific">Phanerochaete sordida</name>
    <dbReference type="NCBI Taxonomy" id="48140"/>
    <lineage>
        <taxon>Eukaryota</taxon>
        <taxon>Fungi</taxon>
        <taxon>Dikarya</taxon>
        <taxon>Basidiomycota</taxon>
        <taxon>Agaricomycotina</taxon>
        <taxon>Agaricomycetes</taxon>
        <taxon>Polyporales</taxon>
        <taxon>Phanerochaetaceae</taxon>
        <taxon>Phanerochaete</taxon>
    </lineage>
</organism>